<feature type="compositionally biased region" description="Polar residues" evidence="1">
    <location>
        <begin position="74"/>
        <end position="90"/>
    </location>
</feature>
<dbReference type="EnsemblPlants" id="OMERI01G36970.1">
    <property type="protein sequence ID" value="OMERI01G36970.1"/>
    <property type="gene ID" value="OMERI01G36970"/>
</dbReference>
<reference evidence="2" key="2">
    <citation type="submission" date="2018-05" db="EMBL/GenBank/DDBJ databases">
        <title>OmerRS3 (Oryza meridionalis Reference Sequence Version 3).</title>
        <authorList>
            <person name="Zhang J."/>
            <person name="Kudrna D."/>
            <person name="Lee S."/>
            <person name="Talag J."/>
            <person name="Welchert J."/>
            <person name="Wing R.A."/>
        </authorList>
    </citation>
    <scope>NUCLEOTIDE SEQUENCE [LARGE SCALE GENOMIC DNA]</scope>
    <source>
        <strain evidence="2">cv. OR44</strain>
    </source>
</reference>
<reference evidence="2" key="1">
    <citation type="submission" date="2015-04" db="UniProtKB">
        <authorList>
            <consortium name="EnsemblPlants"/>
        </authorList>
    </citation>
    <scope>IDENTIFICATION</scope>
</reference>
<feature type="compositionally biased region" description="Basic and acidic residues" evidence="1">
    <location>
        <begin position="34"/>
        <end position="67"/>
    </location>
</feature>
<feature type="compositionally biased region" description="Low complexity" evidence="1">
    <location>
        <begin position="201"/>
        <end position="214"/>
    </location>
</feature>
<proteinExistence type="predicted"/>
<feature type="region of interest" description="Disordered" evidence="1">
    <location>
        <begin position="236"/>
        <end position="255"/>
    </location>
</feature>
<dbReference type="Proteomes" id="UP000008021">
    <property type="component" value="Chromosome 1"/>
</dbReference>
<evidence type="ECO:0000313" key="3">
    <source>
        <dbReference type="Proteomes" id="UP000008021"/>
    </source>
</evidence>
<feature type="compositionally biased region" description="Low complexity" evidence="1">
    <location>
        <begin position="169"/>
        <end position="194"/>
    </location>
</feature>
<sequence length="313" mass="34325">MALLRKTRPAVLPLHVRDFHCSTRNAEPILATARHTEERRRGGEREEASDGARLDRRRQGARLDRPRSVPPPGSLSTELASTAGASSLVSRSEPPTDPPDWRQGGGGGAKLGAGVGQSRRRPPRSIRSRAATVSPPLHSAPRRRRAAVVHGFRPDEERWKLGRRRLKTSPASPVPRSRSAESPAAVAAPSPSSIRCRRARSAAGDVAARASRLAPPGRSVAARTTGRRLSTQARVGKERERAERKMKGKRERGERGLDEKVKKLVLMGPTASNLPHLHFGAVFRLHLVPSKVWILVEVRGDVTEKLCVYDRLM</sequence>
<feature type="region of interest" description="Disordered" evidence="1">
    <location>
        <begin position="160"/>
        <end position="231"/>
    </location>
</feature>
<evidence type="ECO:0000256" key="1">
    <source>
        <dbReference type="SAM" id="MobiDB-lite"/>
    </source>
</evidence>
<dbReference type="HOGENOM" id="CLU_889595_0_0_1"/>
<feature type="compositionally biased region" description="Gly residues" evidence="1">
    <location>
        <begin position="103"/>
        <end position="115"/>
    </location>
</feature>
<feature type="compositionally biased region" description="Basic residues" evidence="1">
    <location>
        <begin position="118"/>
        <end position="127"/>
    </location>
</feature>
<evidence type="ECO:0000313" key="2">
    <source>
        <dbReference type="EnsemblPlants" id="OMERI01G36970.1"/>
    </source>
</evidence>
<protein>
    <submittedName>
        <fullName evidence="2">Uncharacterized protein</fullName>
    </submittedName>
</protein>
<keyword evidence="3" id="KW-1185">Reference proteome</keyword>
<accession>A0A0E0CBD4</accession>
<dbReference type="AlphaFoldDB" id="A0A0E0CBD4"/>
<organism evidence="2">
    <name type="scientific">Oryza meridionalis</name>
    <dbReference type="NCBI Taxonomy" id="40149"/>
    <lineage>
        <taxon>Eukaryota</taxon>
        <taxon>Viridiplantae</taxon>
        <taxon>Streptophyta</taxon>
        <taxon>Embryophyta</taxon>
        <taxon>Tracheophyta</taxon>
        <taxon>Spermatophyta</taxon>
        <taxon>Magnoliopsida</taxon>
        <taxon>Liliopsida</taxon>
        <taxon>Poales</taxon>
        <taxon>Poaceae</taxon>
        <taxon>BOP clade</taxon>
        <taxon>Oryzoideae</taxon>
        <taxon>Oryzeae</taxon>
        <taxon>Oryzinae</taxon>
        <taxon>Oryza</taxon>
    </lineage>
</organism>
<name>A0A0E0CBD4_9ORYZ</name>
<feature type="region of interest" description="Disordered" evidence="1">
    <location>
        <begin position="30"/>
        <end position="147"/>
    </location>
</feature>
<dbReference type="Gramene" id="OMERI01G36970.1">
    <property type="protein sequence ID" value="OMERI01G36970.1"/>
    <property type="gene ID" value="OMERI01G36970"/>
</dbReference>